<dbReference type="Gene3D" id="2.160.20.10">
    <property type="entry name" value="Single-stranded right-handed beta-helix, Pectin lyase-like"/>
    <property type="match status" value="1"/>
</dbReference>
<dbReference type="Proteomes" id="UP000287233">
    <property type="component" value="Chromosome"/>
</dbReference>
<dbReference type="InterPro" id="IPR006626">
    <property type="entry name" value="PbH1"/>
</dbReference>
<dbReference type="SUPFAM" id="SSF51126">
    <property type="entry name" value="Pectin lyase-like"/>
    <property type="match status" value="1"/>
</dbReference>
<name>A0A410FT40_BIPS1</name>
<feature type="domain" description="Right handed beta helix" evidence="1">
    <location>
        <begin position="287"/>
        <end position="472"/>
    </location>
</feature>
<evidence type="ECO:0000259" key="1">
    <source>
        <dbReference type="Pfam" id="PF13229"/>
    </source>
</evidence>
<sequence length="918" mass="95762">MLQDIYVHDTGVTTGWAGVAIYALTAGSFSATFAGANTVVNTPMGIYIMDSLGTTVSLTAPAGTVIFGGQGVAPLMKYGQGSTPNLETTALELGLVGKVYAPESPTPPYNTGVAYYATVAEALLAAIADPLLASYSVVFDLGLGRFVVGPEMQIQRALNAAKTGDTVLVKAGTYVTQALIGKGIVLQGEPGAVIKAPGSQTYTIAESTAKFDPIVFAYGGTLAGTHVSGPEISFTDVLFLTVDGQNVVPPSGSRLVGILYRNVHGTIRGNTIRNLMPGGVGTGSQTAGILVYGDSVVDIIENAVSNYSRVGIGALGDVVGWQRGPAPDPIVNIIGNIVTGNGLEAATGWWAENGIQVSYGATGQVVGNVVSNHWVNNPYWTASGILVVGSDNVSVLDNLVFNNQTSIAVMGLTAWGGGPANHNLIAGNTVLDSDWGIDLQYDALNTTIERNVLSGNYVAVSSWGGGSVVPGGTLVRFNSIAGNAWGLVNYESQVLDAALNWWGSSTGPWVDLDWDDVPEYAGGGDAIYGNVIFSPWLGTDPDGDPTQPGVQINGPVTIIVAPVGPEPTGGYLNTAIAGANTLPFADTIRVREGTYNASTPVTGPTNLFSCSSCPNPATLTGTLSLQAAGILLGRMGEGFKILGDVTVAGGVDASTIHINWNDIYGNVTNSGLGVLDATYNWWGGRNPGTATFGLVNYYPYLPRPVCEVLEFMSSQGLDADAAIFLLSRGGLLSEGLLILDLMTRYGLTKEEAETLLNEFGFLAVTHALGFAFDYGDFVRLLLGYGATPAGGAGSFVDLGIAGGAGAFQGQLVDAIYEAGQPIFVSFELHDFQGNPVTAIGGWVTLIQLHENGHQTIWYWGPTRYNPVTGLQEISIPTRPDGGVPIWYPAGGLPAGYYKLIIALRDGRHQEVLIEIVNE</sequence>
<dbReference type="InterPro" id="IPR012334">
    <property type="entry name" value="Pectin_lyas_fold"/>
</dbReference>
<dbReference type="AlphaFoldDB" id="A0A410FT40"/>
<gene>
    <name evidence="2" type="ORF">BIP78_0471</name>
</gene>
<dbReference type="Pfam" id="PF13229">
    <property type="entry name" value="Beta_helix"/>
    <property type="match status" value="1"/>
</dbReference>
<dbReference type="InterPro" id="IPR039448">
    <property type="entry name" value="Beta_helix"/>
</dbReference>
<dbReference type="InterPro" id="IPR011050">
    <property type="entry name" value="Pectin_lyase_fold/virulence"/>
</dbReference>
<evidence type="ECO:0000313" key="2">
    <source>
        <dbReference type="EMBL" id="QAA76237.1"/>
    </source>
</evidence>
<dbReference type="KEGG" id="bih:BIP78_0471"/>
<accession>A0A410FT40</accession>
<organism evidence="2 3">
    <name type="scientific">Bipolaricaulis sibiricus</name>
    <dbReference type="NCBI Taxonomy" id="2501609"/>
    <lineage>
        <taxon>Bacteria</taxon>
        <taxon>Candidatus Bipolaricaulota</taxon>
        <taxon>Candidatus Bipolaricaulia</taxon>
        <taxon>Candidatus Bipolaricaulales</taxon>
        <taxon>Candidatus Bipolaricaulaceae</taxon>
        <taxon>Candidatus Bipolaricaulis</taxon>
    </lineage>
</organism>
<dbReference type="EMBL" id="CP034928">
    <property type="protein sequence ID" value="QAA76237.1"/>
    <property type="molecule type" value="Genomic_DNA"/>
</dbReference>
<evidence type="ECO:0000313" key="3">
    <source>
        <dbReference type="Proteomes" id="UP000287233"/>
    </source>
</evidence>
<protein>
    <recommendedName>
        <fullName evidence="1">Right handed beta helix domain-containing protein</fullName>
    </recommendedName>
</protein>
<reference evidence="3" key="1">
    <citation type="submission" date="2018-12" db="EMBL/GenBank/DDBJ databases">
        <title>Complete genome sequence of an uncultured bacterium of the candidate phylum Bipolaricaulota.</title>
        <authorList>
            <person name="Kadnikov V.V."/>
            <person name="Mardanov A.V."/>
            <person name="Beletsky A.V."/>
            <person name="Frank Y.A."/>
            <person name="Karnachuk O.V."/>
            <person name="Ravin N.V."/>
        </authorList>
    </citation>
    <scope>NUCLEOTIDE SEQUENCE [LARGE SCALE GENOMIC DNA]</scope>
</reference>
<proteinExistence type="predicted"/>
<dbReference type="SMART" id="SM00710">
    <property type="entry name" value="PbH1"/>
    <property type="match status" value="7"/>
</dbReference>